<dbReference type="KEGG" id="lpav:PLANPX_5431"/>
<dbReference type="Proteomes" id="UP000326837">
    <property type="component" value="Chromosome"/>
</dbReference>
<sequence length="58" mass="6618">MPERFFHPVELAVASSSLRERILRPSAPAARFDLHAAADHRLRHSPTYDSESYLPCKN</sequence>
<keyword evidence="2" id="KW-1185">Reference proteome</keyword>
<proteinExistence type="predicted"/>
<reference evidence="2" key="1">
    <citation type="submission" date="2019-10" db="EMBL/GenBank/DDBJ databases">
        <title>Lacipirellula parvula gen. nov., sp. nov., representing a lineage of planctomycetes widespread in freshwater anoxic habitats, and description of the family Lacipirellulaceae.</title>
        <authorList>
            <person name="Dedysh S.N."/>
            <person name="Kulichevskaya I.S."/>
            <person name="Beletsky A.V."/>
            <person name="Rakitin A.L."/>
            <person name="Mardanov A.V."/>
            <person name="Ivanova A.A."/>
            <person name="Saltykova V.X."/>
            <person name="Rijpstra W.I.C."/>
            <person name="Sinninghe Damste J.S."/>
            <person name="Ravin N.V."/>
        </authorList>
    </citation>
    <scope>NUCLEOTIDE SEQUENCE [LARGE SCALE GENOMIC DNA]</scope>
    <source>
        <strain evidence="2">PX69</strain>
    </source>
</reference>
<dbReference type="AlphaFoldDB" id="A0A5K7XQD9"/>
<name>A0A5K7XQD9_9BACT</name>
<evidence type="ECO:0000313" key="2">
    <source>
        <dbReference type="Proteomes" id="UP000326837"/>
    </source>
</evidence>
<dbReference type="EMBL" id="AP021861">
    <property type="protein sequence ID" value="BBO35819.1"/>
    <property type="molecule type" value="Genomic_DNA"/>
</dbReference>
<gene>
    <name evidence="1" type="ORF">PLANPX_5431</name>
</gene>
<accession>A0A5K7XQD9</accession>
<protein>
    <submittedName>
        <fullName evidence="1">Uncharacterized protein</fullName>
    </submittedName>
</protein>
<organism evidence="1 2">
    <name type="scientific">Lacipirellula parvula</name>
    <dbReference type="NCBI Taxonomy" id="2650471"/>
    <lineage>
        <taxon>Bacteria</taxon>
        <taxon>Pseudomonadati</taxon>
        <taxon>Planctomycetota</taxon>
        <taxon>Planctomycetia</taxon>
        <taxon>Pirellulales</taxon>
        <taxon>Lacipirellulaceae</taxon>
        <taxon>Lacipirellula</taxon>
    </lineage>
</organism>
<evidence type="ECO:0000313" key="1">
    <source>
        <dbReference type="EMBL" id="BBO35819.1"/>
    </source>
</evidence>